<dbReference type="Gene3D" id="1.20.1270.60">
    <property type="entry name" value="Arfaptin homology (AH) domain/BAR domain"/>
    <property type="match status" value="1"/>
</dbReference>
<dbReference type="PANTHER" id="PTHR12141:SF5">
    <property type="entry name" value="ARFAPTIN"/>
    <property type="match status" value="1"/>
</dbReference>
<gene>
    <name evidence="3" type="ORF">HK097_007781</name>
</gene>
<feature type="compositionally biased region" description="Basic and acidic residues" evidence="1">
    <location>
        <begin position="362"/>
        <end position="375"/>
    </location>
</feature>
<dbReference type="InterPro" id="IPR010504">
    <property type="entry name" value="AH_dom"/>
</dbReference>
<reference evidence="3" key="1">
    <citation type="submission" date="2020-05" db="EMBL/GenBank/DDBJ databases">
        <title>Phylogenomic resolution of chytrid fungi.</title>
        <authorList>
            <person name="Stajich J.E."/>
            <person name="Amses K."/>
            <person name="Simmons R."/>
            <person name="Seto K."/>
            <person name="Myers J."/>
            <person name="Bonds A."/>
            <person name="Quandt C.A."/>
            <person name="Barry K."/>
            <person name="Liu P."/>
            <person name="Grigoriev I."/>
            <person name="Longcore J.E."/>
            <person name="James T.Y."/>
        </authorList>
    </citation>
    <scope>NUCLEOTIDE SEQUENCE</scope>
    <source>
        <strain evidence="3">JEL0318</strain>
    </source>
</reference>
<dbReference type="PANTHER" id="PTHR12141">
    <property type="entry name" value="ARFAPTIN-RELATED"/>
    <property type="match status" value="1"/>
</dbReference>
<organism evidence="3 4">
    <name type="scientific">Rhizophlyctis rosea</name>
    <dbReference type="NCBI Taxonomy" id="64517"/>
    <lineage>
        <taxon>Eukaryota</taxon>
        <taxon>Fungi</taxon>
        <taxon>Fungi incertae sedis</taxon>
        <taxon>Chytridiomycota</taxon>
        <taxon>Chytridiomycota incertae sedis</taxon>
        <taxon>Chytridiomycetes</taxon>
        <taxon>Rhizophlyctidales</taxon>
        <taxon>Rhizophlyctidaceae</taxon>
        <taxon>Rhizophlyctis</taxon>
    </lineage>
</organism>
<feature type="region of interest" description="Disordered" evidence="1">
    <location>
        <begin position="362"/>
        <end position="383"/>
    </location>
</feature>
<feature type="region of interest" description="Disordered" evidence="1">
    <location>
        <begin position="69"/>
        <end position="92"/>
    </location>
</feature>
<name>A0AAD5SIH9_9FUNG</name>
<dbReference type="Proteomes" id="UP001212841">
    <property type="component" value="Unassembled WGS sequence"/>
</dbReference>
<dbReference type="SMART" id="SM01015">
    <property type="entry name" value="Arfaptin"/>
    <property type="match status" value="1"/>
</dbReference>
<sequence length="383" mass="42602">MPEVLPVLQAGQPIQVRSQQYNTAAPVAARPILSSGGPITKTDTSVGPPTTTELPSFATASPYVPAHAADTSNLPFSSRPPPSVTGSTRDGYSSDLNAKSKAFNQRVDYMIGEFFSRQVSKFAAGTPEPVDRNYRIFQQKLKERLGQQWAHITAQPEVDDAVKQVQVMHEYFTYLEKLVEKQRQALQMLHDVEAELSLFYQQKGYQEGQEDIGRNLVHLGVNYHNECKERQPLLTSLEAFLSFIKTFNSKAIGDSLDTIKRQATARQELDSYGSKLGSLEEKRIKQITKTPTTAAGEEAVKYQEKDLVQTRARFQSAKERYQNLSTQVIDKAGLLEMKRGVDFASYLDKLVEATDAYARTRGDEKANGVGSHEEGAPAAYEAQ</sequence>
<dbReference type="InterPro" id="IPR030798">
    <property type="entry name" value="Arfaptin_fam"/>
</dbReference>
<evidence type="ECO:0000313" key="3">
    <source>
        <dbReference type="EMBL" id="KAJ3056175.1"/>
    </source>
</evidence>
<dbReference type="PROSITE" id="PS50870">
    <property type="entry name" value="AH"/>
    <property type="match status" value="1"/>
</dbReference>
<evidence type="ECO:0000259" key="2">
    <source>
        <dbReference type="PROSITE" id="PS50870"/>
    </source>
</evidence>
<dbReference type="EMBL" id="JADGJD010000042">
    <property type="protein sequence ID" value="KAJ3056175.1"/>
    <property type="molecule type" value="Genomic_DNA"/>
</dbReference>
<proteinExistence type="predicted"/>
<feature type="domain" description="AH" evidence="2">
    <location>
        <begin position="153"/>
        <end position="357"/>
    </location>
</feature>
<dbReference type="Pfam" id="PF06456">
    <property type="entry name" value="Arfaptin"/>
    <property type="match status" value="1"/>
</dbReference>
<dbReference type="SUPFAM" id="SSF103657">
    <property type="entry name" value="BAR/IMD domain-like"/>
    <property type="match status" value="1"/>
</dbReference>
<evidence type="ECO:0000256" key="1">
    <source>
        <dbReference type="SAM" id="MobiDB-lite"/>
    </source>
</evidence>
<protein>
    <recommendedName>
        <fullName evidence="2">AH domain-containing protein</fullName>
    </recommendedName>
</protein>
<keyword evidence="4" id="KW-1185">Reference proteome</keyword>
<comment type="caution">
    <text evidence="3">The sequence shown here is derived from an EMBL/GenBank/DDBJ whole genome shotgun (WGS) entry which is preliminary data.</text>
</comment>
<accession>A0AAD5SIH9</accession>
<dbReference type="InterPro" id="IPR027267">
    <property type="entry name" value="AH/BAR_dom_sf"/>
</dbReference>
<dbReference type="GO" id="GO:0032588">
    <property type="term" value="C:trans-Golgi network membrane"/>
    <property type="evidence" value="ECO:0007669"/>
    <property type="project" value="TreeGrafter"/>
</dbReference>
<dbReference type="GO" id="GO:0019904">
    <property type="term" value="F:protein domain specific binding"/>
    <property type="evidence" value="ECO:0007669"/>
    <property type="project" value="InterPro"/>
</dbReference>
<evidence type="ECO:0000313" key="4">
    <source>
        <dbReference type="Proteomes" id="UP001212841"/>
    </source>
</evidence>
<dbReference type="GO" id="GO:0005543">
    <property type="term" value="F:phospholipid binding"/>
    <property type="evidence" value="ECO:0007669"/>
    <property type="project" value="TreeGrafter"/>
</dbReference>
<dbReference type="AlphaFoldDB" id="A0AAD5SIH9"/>